<evidence type="ECO:0000313" key="2">
    <source>
        <dbReference type="Proteomes" id="UP000824890"/>
    </source>
</evidence>
<comment type="caution">
    <text evidence="1">The sequence shown here is derived from an EMBL/GenBank/DDBJ whole genome shotgun (WGS) entry which is preliminary data.</text>
</comment>
<gene>
    <name evidence="1" type="ORF">HID58_023879</name>
</gene>
<protein>
    <submittedName>
        <fullName evidence="1">Uncharacterized protein</fullName>
    </submittedName>
</protein>
<organism evidence="1 2">
    <name type="scientific">Brassica napus</name>
    <name type="common">Rape</name>
    <dbReference type="NCBI Taxonomy" id="3708"/>
    <lineage>
        <taxon>Eukaryota</taxon>
        <taxon>Viridiplantae</taxon>
        <taxon>Streptophyta</taxon>
        <taxon>Embryophyta</taxon>
        <taxon>Tracheophyta</taxon>
        <taxon>Spermatophyta</taxon>
        <taxon>Magnoliopsida</taxon>
        <taxon>eudicotyledons</taxon>
        <taxon>Gunneridae</taxon>
        <taxon>Pentapetalae</taxon>
        <taxon>rosids</taxon>
        <taxon>malvids</taxon>
        <taxon>Brassicales</taxon>
        <taxon>Brassicaceae</taxon>
        <taxon>Brassiceae</taxon>
        <taxon>Brassica</taxon>
    </lineage>
</organism>
<name>A0ABQ8D3K7_BRANA</name>
<dbReference type="EMBL" id="JAGKQM010000006">
    <property type="protein sequence ID" value="KAH0923861.1"/>
    <property type="molecule type" value="Genomic_DNA"/>
</dbReference>
<keyword evidence="2" id="KW-1185">Reference proteome</keyword>
<accession>A0ABQ8D3K7</accession>
<proteinExistence type="predicted"/>
<evidence type="ECO:0000313" key="1">
    <source>
        <dbReference type="EMBL" id="KAH0923861.1"/>
    </source>
</evidence>
<sequence length="101" mass="11660">MGTIGLVPKETWQARIGRWKRRRDGRFGSFPFLKLKSQNPKRRAPWRRTEASNRRSILSKRKRGPISSLHLRLLSSTGVSVGVCLPIERSQLPIESLHFLL</sequence>
<reference evidence="1 2" key="1">
    <citation type="submission" date="2021-05" db="EMBL/GenBank/DDBJ databases">
        <title>Genome Assembly of Synthetic Allotetraploid Brassica napus Reveals Homoeologous Exchanges between Subgenomes.</title>
        <authorList>
            <person name="Davis J.T."/>
        </authorList>
    </citation>
    <scope>NUCLEOTIDE SEQUENCE [LARGE SCALE GENOMIC DNA]</scope>
    <source>
        <strain evidence="2">cv. Da-Ae</strain>
        <tissue evidence="1">Seedling</tissue>
    </source>
</reference>
<dbReference type="Proteomes" id="UP000824890">
    <property type="component" value="Unassembled WGS sequence"/>
</dbReference>